<evidence type="ECO:0000259" key="1">
    <source>
        <dbReference type="Pfam" id="PF24199"/>
    </source>
</evidence>
<evidence type="ECO:0000313" key="2">
    <source>
        <dbReference type="EMBL" id="TGK27553.1"/>
    </source>
</evidence>
<dbReference type="AlphaFoldDB" id="A0A5F1Y565"/>
<accession>A0A5F1Y565</accession>
<reference evidence="2" key="1">
    <citation type="journal article" date="2019" name="PLoS Negl. Trop. Dis.">
        <title>Revisiting the worldwide diversity of Leptospira species in the environment.</title>
        <authorList>
            <person name="Vincent A.T."/>
            <person name="Schiettekatte O."/>
            <person name="Bourhy P."/>
            <person name="Veyrier F.J."/>
            <person name="Picardeau M."/>
        </authorList>
    </citation>
    <scope>NUCLEOTIDE SEQUENCE [LARGE SCALE GENOMIC DNA]</scope>
    <source>
        <strain evidence="2">201800299</strain>
    </source>
</reference>
<organism evidence="2 3">
    <name type="scientific">Leptospira gomenensis</name>
    <dbReference type="NCBI Taxonomy" id="2484974"/>
    <lineage>
        <taxon>Bacteria</taxon>
        <taxon>Pseudomonadati</taxon>
        <taxon>Spirochaetota</taxon>
        <taxon>Spirochaetia</taxon>
        <taxon>Leptospirales</taxon>
        <taxon>Leptospiraceae</taxon>
        <taxon>Leptospira</taxon>
    </lineage>
</organism>
<sequence length="198" mass="22463">MIRIAFAKEGGGYFANSELKFGVSSQDKCEEDREYLTETLGNFFHEITNVQCLKEDFETYFQASAKIPIVRTTESRFTSIPGLLNISVTPGEKIRLGLYLSPEHFRSLKEIIKEKYWNTINIEEFSLSWVIINDTKDNVILTATSVYVNTKPIPGSSEIELKSKSKTTILVSNVLKDYIFENGTSSFLSFESKQKAAK</sequence>
<dbReference type="Proteomes" id="UP000298277">
    <property type="component" value="Unassembled WGS sequence"/>
</dbReference>
<dbReference type="OrthoDB" id="345851at2"/>
<dbReference type="EMBL" id="RQFA01000088">
    <property type="protein sequence ID" value="TGK27553.1"/>
    <property type="molecule type" value="Genomic_DNA"/>
</dbReference>
<dbReference type="InterPro" id="IPR055847">
    <property type="entry name" value="DUF7424"/>
</dbReference>
<keyword evidence="3" id="KW-1185">Reference proteome</keyword>
<feature type="domain" description="DUF7424" evidence="1">
    <location>
        <begin position="24"/>
        <end position="193"/>
    </location>
</feature>
<name>A0A5F1Y565_9LEPT</name>
<evidence type="ECO:0000313" key="3">
    <source>
        <dbReference type="Proteomes" id="UP000298277"/>
    </source>
</evidence>
<proteinExistence type="predicted"/>
<gene>
    <name evidence="2" type="ORF">EHQ17_19485</name>
</gene>
<comment type="caution">
    <text evidence="2">The sequence shown here is derived from an EMBL/GenBank/DDBJ whole genome shotgun (WGS) entry which is preliminary data.</text>
</comment>
<protein>
    <recommendedName>
        <fullName evidence="1">DUF7424 domain-containing protein</fullName>
    </recommendedName>
</protein>
<dbReference type="Pfam" id="PF24199">
    <property type="entry name" value="DUF7424"/>
    <property type="match status" value="1"/>
</dbReference>